<evidence type="ECO:0000256" key="4">
    <source>
        <dbReference type="ARBA" id="ARBA00004997"/>
    </source>
</evidence>
<keyword evidence="18 21" id="KW-0324">Glycolysis</keyword>
<comment type="caution">
    <text evidence="25">The sequence shown here is derived from an EMBL/GenBank/DDBJ whole genome shotgun (WGS) entry which is preliminary data.</text>
</comment>
<dbReference type="GO" id="GO:0004743">
    <property type="term" value="F:pyruvate kinase activity"/>
    <property type="evidence" value="ECO:0007669"/>
    <property type="project" value="UniProtKB-EC"/>
</dbReference>
<keyword evidence="9" id="KW-0934">Plastid</keyword>
<keyword evidence="17" id="KW-0630">Potassium</keyword>
<evidence type="ECO:0000256" key="6">
    <source>
        <dbReference type="ARBA" id="ARBA00012142"/>
    </source>
</evidence>
<comment type="pathway">
    <text evidence="4 21">Carbohydrate degradation; glycolysis; pyruvate from D-glyceraldehyde 3-phosphate: step 5/5.</text>
</comment>
<evidence type="ECO:0000256" key="12">
    <source>
        <dbReference type="ARBA" id="ARBA00022741"/>
    </source>
</evidence>
<dbReference type="GO" id="GO:0030955">
    <property type="term" value="F:potassium ion binding"/>
    <property type="evidence" value="ECO:0007669"/>
    <property type="project" value="InterPro"/>
</dbReference>
<sequence>MLSQKRSEQTASQSPPPHRSCHTQSPSPLRSHSSATAAAMAAAAAAAAAHSLLHPPAARRSLTSTPTPSPPPFLRLPSATARSRQPHRLRSASPSTASDLTAFPNPNGILSPIDVDAATEAELRENGFRSTRRTKLVCTVGPATSSPDQLEALAVGGMNVARVNMCHGDREWHRGVIRAVRRLNEEKGFAVAVMMDTEGSEIHMGDLGGAASAKAEDGEVWTFSVRAFELPLPERTISVNYDGFSEDVRVGDELLVDGGMARFEVIEKLGPDVKCRCTDPGLLLPRANLTFWRDGSIVRERNAMLPTISSKDWLDIDFGIAEGVDFIAVSFVKSAEVIKHLKSYIAARSRGSDIAVIAKIESIDSLKNLEEIIRASDGAMIARGDLGAQVPLEQVPSIQQKIVQLCRQLNKPVIVASQLLESMIEYPTPTRAEVADVSEAVRQRADALMLSGESAMGRYPDKALSVLRSVSIRIEKWWREEKRHETLELQGVSSSFSDKISEEICNSAAKMANGLGADAVFVFTKTGHMASLLSRCRPDCPVFAFTTLTSVRRRLNLQWGLIPFRLSFSDDMESNLNRTFSLLKARGMIQSGDLVIALSDMLQSIQVMNVP</sequence>
<dbReference type="InterPro" id="IPR015806">
    <property type="entry name" value="Pyrv_Knase_insert_dom_sf"/>
</dbReference>
<dbReference type="PROSITE" id="PS00110">
    <property type="entry name" value="PYRUVATE_KINASE"/>
    <property type="match status" value="1"/>
</dbReference>
<keyword evidence="13 21" id="KW-0418">Kinase</keyword>
<dbReference type="Pfam" id="PF00224">
    <property type="entry name" value="PK"/>
    <property type="match status" value="1"/>
</dbReference>
<dbReference type="GO" id="GO:0015979">
    <property type="term" value="P:photosynthesis"/>
    <property type="evidence" value="ECO:0007669"/>
    <property type="project" value="UniProtKB-KW"/>
</dbReference>
<evidence type="ECO:0000256" key="2">
    <source>
        <dbReference type="ARBA" id="ARBA00001958"/>
    </source>
</evidence>
<feature type="domain" description="Pyruvate kinase barrel" evidence="23">
    <location>
        <begin position="132"/>
        <end position="463"/>
    </location>
</feature>
<dbReference type="AlphaFoldDB" id="A0A835BWB2"/>
<evidence type="ECO:0000256" key="21">
    <source>
        <dbReference type="RuleBase" id="RU000504"/>
    </source>
</evidence>
<dbReference type="InterPro" id="IPR015795">
    <property type="entry name" value="Pyrv_Knase_C"/>
</dbReference>
<keyword evidence="8" id="KW-0602">Photosynthesis</keyword>
<dbReference type="FunFam" id="3.40.1380.20:FF:000010">
    <property type="entry name" value="Pyruvate kinase"/>
    <property type="match status" value="1"/>
</dbReference>
<dbReference type="EC" id="2.7.1.40" evidence="6 21"/>
<dbReference type="PANTHER" id="PTHR11817">
    <property type="entry name" value="PYRUVATE KINASE"/>
    <property type="match status" value="1"/>
</dbReference>
<evidence type="ECO:0000256" key="7">
    <source>
        <dbReference type="ARBA" id="ARBA00022528"/>
    </source>
</evidence>
<dbReference type="InterPro" id="IPR018209">
    <property type="entry name" value="Pyrv_Knase_AS"/>
</dbReference>
<dbReference type="SUPFAM" id="SSF52935">
    <property type="entry name" value="PK C-terminal domain-like"/>
    <property type="match status" value="1"/>
</dbReference>
<keyword evidence="16" id="KW-0809">Transit peptide</keyword>
<dbReference type="SUPFAM" id="SSF51621">
    <property type="entry name" value="Phosphoenolpyruvate/pyruvate domain"/>
    <property type="match status" value="1"/>
</dbReference>
<feature type="domain" description="Pyruvate kinase C-terminal" evidence="24">
    <location>
        <begin position="502"/>
        <end position="601"/>
    </location>
</feature>
<evidence type="ECO:0000313" key="26">
    <source>
        <dbReference type="Proteomes" id="UP000636709"/>
    </source>
</evidence>
<dbReference type="OrthoDB" id="108365at2759"/>
<evidence type="ECO:0000256" key="5">
    <source>
        <dbReference type="ARBA" id="ARBA00008663"/>
    </source>
</evidence>
<comment type="similarity">
    <text evidence="5 21">Belongs to the pyruvate kinase family.</text>
</comment>
<dbReference type="Proteomes" id="UP000636709">
    <property type="component" value="Unassembled WGS sequence"/>
</dbReference>
<dbReference type="PRINTS" id="PR01050">
    <property type="entry name" value="PYRUVTKNASE"/>
</dbReference>
<keyword evidence="11" id="KW-0479">Metal-binding</keyword>
<feature type="compositionally biased region" description="Low complexity" evidence="22">
    <location>
        <begin position="31"/>
        <end position="66"/>
    </location>
</feature>
<evidence type="ECO:0000313" key="25">
    <source>
        <dbReference type="EMBL" id="KAF8713509.1"/>
    </source>
</evidence>
<dbReference type="GO" id="GO:0005524">
    <property type="term" value="F:ATP binding"/>
    <property type="evidence" value="ECO:0007669"/>
    <property type="project" value="UniProtKB-KW"/>
</dbReference>
<feature type="region of interest" description="Disordered" evidence="22">
    <location>
        <begin position="1"/>
        <end position="111"/>
    </location>
</feature>
<dbReference type="Gene3D" id="3.40.1380.20">
    <property type="entry name" value="Pyruvate kinase, C-terminal domain"/>
    <property type="match status" value="1"/>
</dbReference>
<comment type="catalytic activity">
    <reaction evidence="20 21">
        <text>pyruvate + ATP = phosphoenolpyruvate + ADP + H(+)</text>
        <dbReference type="Rhea" id="RHEA:18157"/>
        <dbReference type="ChEBI" id="CHEBI:15361"/>
        <dbReference type="ChEBI" id="CHEBI:15378"/>
        <dbReference type="ChEBI" id="CHEBI:30616"/>
        <dbReference type="ChEBI" id="CHEBI:58702"/>
        <dbReference type="ChEBI" id="CHEBI:456216"/>
        <dbReference type="EC" id="2.7.1.40"/>
    </reaction>
</comment>
<dbReference type="FunFam" id="2.40.33.10:FF:000005">
    <property type="entry name" value="Pyruvate kinase"/>
    <property type="match status" value="1"/>
</dbReference>
<keyword evidence="19" id="KW-0670">Pyruvate</keyword>
<evidence type="ECO:0000256" key="3">
    <source>
        <dbReference type="ARBA" id="ARBA00004229"/>
    </source>
</evidence>
<evidence type="ECO:0000256" key="19">
    <source>
        <dbReference type="ARBA" id="ARBA00023317"/>
    </source>
</evidence>
<comment type="subcellular location">
    <subcellularLocation>
        <location evidence="3">Plastid</location>
        <location evidence="3">Chloroplast</location>
    </subcellularLocation>
</comment>
<evidence type="ECO:0000256" key="14">
    <source>
        <dbReference type="ARBA" id="ARBA00022840"/>
    </source>
</evidence>
<protein>
    <recommendedName>
        <fullName evidence="6 21">Pyruvate kinase</fullName>
        <ecNumber evidence="6 21">2.7.1.40</ecNumber>
    </recommendedName>
</protein>
<dbReference type="GO" id="GO:0000287">
    <property type="term" value="F:magnesium ion binding"/>
    <property type="evidence" value="ECO:0007669"/>
    <property type="project" value="InterPro"/>
</dbReference>
<organism evidence="25 26">
    <name type="scientific">Digitaria exilis</name>
    <dbReference type="NCBI Taxonomy" id="1010633"/>
    <lineage>
        <taxon>Eukaryota</taxon>
        <taxon>Viridiplantae</taxon>
        <taxon>Streptophyta</taxon>
        <taxon>Embryophyta</taxon>
        <taxon>Tracheophyta</taxon>
        <taxon>Spermatophyta</taxon>
        <taxon>Magnoliopsida</taxon>
        <taxon>Liliopsida</taxon>
        <taxon>Poales</taxon>
        <taxon>Poaceae</taxon>
        <taxon>PACMAD clade</taxon>
        <taxon>Panicoideae</taxon>
        <taxon>Panicodae</taxon>
        <taxon>Paniceae</taxon>
        <taxon>Anthephorinae</taxon>
        <taxon>Digitaria</taxon>
    </lineage>
</organism>
<keyword evidence="12" id="KW-0547">Nucleotide-binding</keyword>
<evidence type="ECO:0000259" key="23">
    <source>
        <dbReference type="Pfam" id="PF00224"/>
    </source>
</evidence>
<evidence type="ECO:0000256" key="1">
    <source>
        <dbReference type="ARBA" id="ARBA00001946"/>
    </source>
</evidence>
<keyword evidence="26" id="KW-1185">Reference proteome</keyword>
<keyword evidence="10 21" id="KW-0808">Transferase</keyword>
<dbReference type="GO" id="GO:0009570">
    <property type="term" value="C:chloroplast stroma"/>
    <property type="evidence" value="ECO:0007669"/>
    <property type="project" value="UniProtKB-ARBA"/>
</dbReference>
<dbReference type="GO" id="GO:0016301">
    <property type="term" value="F:kinase activity"/>
    <property type="evidence" value="ECO:0007669"/>
    <property type="project" value="UniProtKB-KW"/>
</dbReference>
<evidence type="ECO:0000256" key="22">
    <source>
        <dbReference type="SAM" id="MobiDB-lite"/>
    </source>
</evidence>
<evidence type="ECO:0000256" key="17">
    <source>
        <dbReference type="ARBA" id="ARBA00022958"/>
    </source>
</evidence>
<keyword evidence="7" id="KW-0150">Chloroplast</keyword>
<keyword evidence="15 21" id="KW-0460">Magnesium</keyword>
<evidence type="ECO:0000256" key="20">
    <source>
        <dbReference type="ARBA" id="ARBA00048152"/>
    </source>
</evidence>
<evidence type="ECO:0000256" key="18">
    <source>
        <dbReference type="ARBA" id="ARBA00023152"/>
    </source>
</evidence>
<dbReference type="Pfam" id="PF02887">
    <property type="entry name" value="PK_C"/>
    <property type="match status" value="1"/>
</dbReference>
<proteinExistence type="inferred from homology"/>
<dbReference type="InterPro" id="IPR011037">
    <property type="entry name" value="Pyrv_Knase-like_insert_dom_sf"/>
</dbReference>
<evidence type="ECO:0000256" key="9">
    <source>
        <dbReference type="ARBA" id="ARBA00022640"/>
    </source>
</evidence>
<evidence type="ECO:0000256" key="11">
    <source>
        <dbReference type="ARBA" id="ARBA00022723"/>
    </source>
</evidence>
<evidence type="ECO:0000256" key="16">
    <source>
        <dbReference type="ARBA" id="ARBA00022946"/>
    </source>
</evidence>
<dbReference type="InterPro" id="IPR015793">
    <property type="entry name" value="Pyrv_Knase_brl"/>
</dbReference>
<dbReference type="InterPro" id="IPR015813">
    <property type="entry name" value="Pyrv/PenolPyrv_kinase-like_dom"/>
</dbReference>
<dbReference type="InterPro" id="IPR036918">
    <property type="entry name" value="Pyrv_Knase_C_sf"/>
</dbReference>
<dbReference type="EMBL" id="JACEFO010001741">
    <property type="protein sequence ID" value="KAF8713509.1"/>
    <property type="molecule type" value="Genomic_DNA"/>
</dbReference>
<dbReference type="InterPro" id="IPR001697">
    <property type="entry name" value="Pyr_Knase"/>
</dbReference>
<dbReference type="SUPFAM" id="SSF50800">
    <property type="entry name" value="PK beta-barrel domain-like"/>
    <property type="match status" value="1"/>
</dbReference>
<evidence type="ECO:0000256" key="15">
    <source>
        <dbReference type="ARBA" id="ARBA00022842"/>
    </source>
</evidence>
<keyword evidence="14" id="KW-0067">ATP-binding</keyword>
<accession>A0A835BWB2</accession>
<evidence type="ECO:0000259" key="24">
    <source>
        <dbReference type="Pfam" id="PF02887"/>
    </source>
</evidence>
<evidence type="ECO:0000256" key="8">
    <source>
        <dbReference type="ARBA" id="ARBA00022531"/>
    </source>
</evidence>
<dbReference type="FunFam" id="3.20.20.60:FF:000025">
    <property type="entry name" value="Pyruvate kinase"/>
    <property type="match status" value="1"/>
</dbReference>
<reference evidence="25" key="1">
    <citation type="submission" date="2020-07" db="EMBL/GenBank/DDBJ databases">
        <title>Genome sequence and genetic diversity analysis of an under-domesticated orphan crop, white fonio (Digitaria exilis).</title>
        <authorList>
            <person name="Bennetzen J.L."/>
            <person name="Chen S."/>
            <person name="Ma X."/>
            <person name="Wang X."/>
            <person name="Yssel A.E.J."/>
            <person name="Chaluvadi S.R."/>
            <person name="Johnson M."/>
            <person name="Gangashetty P."/>
            <person name="Hamidou F."/>
            <person name="Sanogo M.D."/>
            <person name="Zwaenepoel A."/>
            <person name="Wallace J."/>
            <person name="Van De Peer Y."/>
            <person name="Van Deynze A."/>
        </authorList>
    </citation>
    <scope>NUCLEOTIDE SEQUENCE</scope>
    <source>
        <tissue evidence="25">Leaves</tissue>
    </source>
</reference>
<evidence type="ECO:0000256" key="13">
    <source>
        <dbReference type="ARBA" id="ARBA00022777"/>
    </source>
</evidence>
<dbReference type="NCBIfam" id="TIGR01064">
    <property type="entry name" value="pyruv_kin"/>
    <property type="match status" value="1"/>
</dbReference>
<evidence type="ECO:0000256" key="10">
    <source>
        <dbReference type="ARBA" id="ARBA00022679"/>
    </source>
</evidence>
<dbReference type="Gene3D" id="2.40.33.10">
    <property type="entry name" value="PK beta-barrel domain-like"/>
    <property type="match status" value="1"/>
</dbReference>
<comment type="cofactor">
    <cofactor evidence="2">
        <name>K(+)</name>
        <dbReference type="ChEBI" id="CHEBI:29103"/>
    </cofactor>
</comment>
<dbReference type="InterPro" id="IPR040442">
    <property type="entry name" value="Pyrv_kinase-like_dom_sf"/>
</dbReference>
<gene>
    <name evidence="25" type="ORF">HU200_028291</name>
</gene>
<dbReference type="Gene3D" id="3.20.20.60">
    <property type="entry name" value="Phosphoenolpyruvate-binding domains"/>
    <property type="match status" value="1"/>
</dbReference>
<dbReference type="UniPathway" id="UPA00109">
    <property type="reaction ID" value="UER00188"/>
</dbReference>
<name>A0A835BWB2_9POAL</name>
<comment type="cofactor">
    <cofactor evidence="1">
        <name>Mg(2+)</name>
        <dbReference type="ChEBI" id="CHEBI:18420"/>
    </cofactor>
</comment>